<dbReference type="Pfam" id="PF22252">
    <property type="entry name" value="PNGase_F-II_N"/>
    <property type="match status" value="1"/>
</dbReference>
<sequence length="250" mass="29293">MKYFFIFLFSNLIFSQKADGYIDYQYIHKVDLVDKAKIRKAQFRIFFTPSKTFAYDLNKYNRSLEIAKQLGDQNPEFKNEKNQIKPNDFIIIDLQKQIYNSFEYKNSSYLVKDTVLQDWTILEDKKLVLNYSCQKAITTFRGRDYEAWFTSDIPVPFGPWKFNGLPGAILSVVDKTGDVEFSAIKINTAQVDNIIEEPLYYEEVTKEKLAEINDNYTSQINTNFMVTKNGEQYAPVPKIKKKINNPIELQ</sequence>
<keyword evidence="2" id="KW-1185">Reference proteome</keyword>
<organism evidence="1 2">
    <name type="scientific">Flavobacterium limicola</name>
    <dbReference type="NCBI Taxonomy" id="180441"/>
    <lineage>
        <taxon>Bacteria</taxon>
        <taxon>Pseudomonadati</taxon>
        <taxon>Bacteroidota</taxon>
        <taxon>Flavobacteriia</taxon>
        <taxon>Flavobacteriales</taxon>
        <taxon>Flavobacteriaceae</taxon>
        <taxon>Flavobacterium</taxon>
    </lineage>
</organism>
<protein>
    <submittedName>
        <fullName evidence="1">GLPGLI family protein</fullName>
    </submittedName>
</protein>
<dbReference type="OrthoDB" id="1440774at2"/>
<dbReference type="AlphaFoldDB" id="A0A495S7A2"/>
<reference evidence="1 2" key="1">
    <citation type="submission" date="2018-10" db="EMBL/GenBank/DDBJ databases">
        <title>Genomic Encyclopedia of Archaeal and Bacterial Type Strains, Phase II (KMG-II): from individual species to whole genera.</title>
        <authorList>
            <person name="Goeker M."/>
        </authorList>
    </citation>
    <scope>NUCLEOTIDE SEQUENCE [LARGE SCALE GENOMIC DNA]</scope>
    <source>
        <strain evidence="1 2">DSM 15094</strain>
    </source>
</reference>
<name>A0A495S7A2_9FLAO</name>
<evidence type="ECO:0000313" key="1">
    <source>
        <dbReference type="EMBL" id="RKS95702.1"/>
    </source>
</evidence>
<accession>A0A495S7A2</accession>
<comment type="caution">
    <text evidence="1">The sequence shown here is derived from an EMBL/GenBank/DDBJ whole genome shotgun (WGS) entry which is preliminary data.</text>
</comment>
<proteinExistence type="predicted"/>
<evidence type="ECO:0000313" key="2">
    <source>
        <dbReference type="Proteomes" id="UP000280091"/>
    </source>
</evidence>
<dbReference type="Proteomes" id="UP000280091">
    <property type="component" value="Unassembled WGS sequence"/>
</dbReference>
<dbReference type="NCBIfam" id="TIGR01200">
    <property type="entry name" value="GLPGLI"/>
    <property type="match status" value="1"/>
</dbReference>
<dbReference type="EMBL" id="RBXA01000001">
    <property type="protein sequence ID" value="RKS95702.1"/>
    <property type="molecule type" value="Genomic_DNA"/>
</dbReference>
<dbReference type="InterPro" id="IPR005901">
    <property type="entry name" value="GLPGLI"/>
</dbReference>
<dbReference type="RefSeq" id="WP_121364755.1">
    <property type="nucleotide sequence ID" value="NZ_RBXA01000001.1"/>
</dbReference>
<gene>
    <name evidence="1" type="ORF">BC952_1401</name>
</gene>